<keyword evidence="2" id="KW-1185">Reference proteome</keyword>
<proteinExistence type="predicted"/>
<sequence>MVESLNIFPETLVKESMSKALSHVRESTTDYLAVLLNGMQWEGYDFYEQARQLLIAESGGRKLTMGFRYDAQQTPSPALIIATETEEPASTNEWLALGQGFVTADDLVLGDGESTYFTRRKKATMSLTILSDNPAEAAMLYTTITGLLLSVQLHLHLSGLEQLTIGGGSSERYEALLPAITNRVILLNFEYNYSAPSIPAGLQ</sequence>
<name>A0A1M6YA77_9BACT</name>
<dbReference type="OrthoDB" id="9979885at2"/>
<dbReference type="Proteomes" id="UP000184420">
    <property type="component" value="Unassembled WGS sequence"/>
</dbReference>
<reference evidence="1 2" key="1">
    <citation type="submission" date="2016-11" db="EMBL/GenBank/DDBJ databases">
        <authorList>
            <person name="Jaros S."/>
            <person name="Januszkiewicz K."/>
            <person name="Wedrychowicz H."/>
        </authorList>
    </citation>
    <scope>NUCLEOTIDE SEQUENCE [LARGE SCALE GENOMIC DNA]</scope>
    <source>
        <strain evidence="1 2">DSM 27406</strain>
    </source>
</reference>
<accession>A0A1M6YA77</accession>
<evidence type="ECO:0000313" key="2">
    <source>
        <dbReference type="Proteomes" id="UP000184420"/>
    </source>
</evidence>
<evidence type="ECO:0000313" key="1">
    <source>
        <dbReference type="EMBL" id="SHL15108.1"/>
    </source>
</evidence>
<dbReference type="AlphaFoldDB" id="A0A1M6YA77"/>
<dbReference type="RefSeq" id="WP_073078889.1">
    <property type="nucleotide sequence ID" value="NZ_FRBL01000002.1"/>
</dbReference>
<organism evidence="1 2">
    <name type="scientific">Chitinophaga jiangningensis</name>
    <dbReference type="NCBI Taxonomy" id="1419482"/>
    <lineage>
        <taxon>Bacteria</taxon>
        <taxon>Pseudomonadati</taxon>
        <taxon>Bacteroidota</taxon>
        <taxon>Chitinophagia</taxon>
        <taxon>Chitinophagales</taxon>
        <taxon>Chitinophagaceae</taxon>
        <taxon>Chitinophaga</taxon>
    </lineage>
</organism>
<gene>
    <name evidence="1" type="ORF">SAMN05444266_102222</name>
</gene>
<dbReference type="EMBL" id="FRBL01000002">
    <property type="protein sequence ID" value="SHL15108.1"/>
    <property type="molecule type" value="Genomic_DNA"/>
</dbReference>
<dbReference type="STRING" id="1419482.SAMN05444266_102222"/>
<protein>
    <submittedName>
        <fullName evidence="1">Uncharacterized protein</fullName>
    </submittedName>
</protein>